<dbReference type="AlphaFoldDB" id="A0A2Z6SA33"/>
<evidence type="ECO:0000256" key="1">
    <source>
        <dbReference type="SAM" id="SignalP"/>
    </source>
</evidence>
<gene>
    <name evidence="4" type="ORF">RCL2_000809000</name>
    <name evidence="3" type="ORF">RclHR1_04140004</name>
</gene>
<dbReference type="EMBL" id="BEXD01003491">
    <property type="protein sequence ID" value="GBC01319.1"/>
    <property type="molecule type" value="Genomic_DNA"/>
</dbReference>
<evidence type="ECO:0000313" key="5">
    <source>
        <dbReference type="Proteomes" id="UP000247702"/>
    </source>
</evidence>
<feature type="chain" id="PRO_5033777085" evidence="1">
    <location>
        <begin position="21"/>
        <end position="448"/>
    </location>
</feature>
<organism evidence="3 5">
    <name type="scientific">Rhizophagus clarus</name>
    <dbReference type="NCBI Taxonomy" id="94130"/>
    <lineage>
        <taxon>Eukaryota</taxon>
        <taxon>Fungi</taxon>
        <taxon>Fungi incertae sedis</taxon>
        <taxon>Mucoromycota</taxon>
        <taxon>Glomeromycotina</taxon>
        <taxon>Glomeromycetes</taxon>
        <taxon>Glomerales</taxon>
        <taxon>Glomeraceae</taxon>
        <taxon>Rhizophagus</taxon>
    </lineage>
</organism>
<feature type="domain" description="DUF7223" evidence="2">
    <location>
        <begin position="214"/>
        <end position="376"/>
    </location>
</feature>
<reference evidence="4" key="2">
    <citation type="submission" date="2019-10" db="EMBL/GenBank/DDBJ databases">
        <title>Conservation and host-specific expression of non-tandemly repeated heterogenous ribosome RNA gene in arbuscular mycorrhizal fungi.</title>
        <authorList>
            <person name="Maeda T."/>
            <person name="Kobayashi Y."/>
            <person name="Nakagawa T."/>
            <person name="Ezawa T."/>
            <person name="Yamaguchi K."/>
            <person name="Bino T."/>
            <person name="Nishimoto Y."/>
            <person name="Shigenobu S."/>
            <person name="Kawaguchi M."/>
        </authorList>
    </citation>
    <scope>NUCLEOTIDE SEQUENCE</scope>
    <source>
        <strain evidence="4">HR1</strain>
    </source>
</reference>
<keyword evidence="5" id="KW-1185">Reference proteome</keyword>
<dbReference type="STRING" id="94130.A0A2Z6SA33"/>
<evidence type="ECO:0000313" key="4">
    <source>
        <dbReference type="EMBL" id="GES80829.1"/>
    </source>
</evidence>
<reference evidence="3 5" key="1">
    <citation type="submission" date="2017-11" db="EMBL/GenBank/DDBJ databases">
        <title>The genome of Rhizophagus clarus HR1 reveals common genetic basis of auxotrophy among arbuscular mycorrhizal fungi.</title>
        <authorList>
            <person name="Kobayashi Y."/>
        </authorList>
    </citation>
    <scope>NUCLEOTIDE SEQUENCE [LARGE SCALE GENOMIC DNA]</scope>
    <source>
        <strain evidence="3 5">HR1</strain>
    </source>
</reference>
<evidence type="ECO:0000259" key="2">
    <source>
        <dbReference type="Pfam" id="PF23865"/>
    </source>
</evidence>
<dbReference type="EMBL" id="BLAL01000053">
    <property type="protein sequence ID" value="GES80829.1"/>
    <property type="molecule type" value="Genomic_DNA"/>
</dbReference>
<dbReference type="InterPro" id="IPR055647">
    <property type="entry name" value="DUF7223"/>
</dbReference>
<dbReference type="Proteomes" id="UP000615446">
    <property type="component" value="Unassembled WGS sequence"/>
</dbReference>
<dbReference type="Pfam" id="PF23865">
    <property type="entry name" value="DUF7223"/>
    <property type="match status" value="1"/>
</dbReference>
<protein>
    <submittedName>
        <fullName evidence="4">Apple protein</fullName>
    </submittedName>
</protein>
<sequence length="448" mass="49641">MIKFILNSFLLLFLLGIVTASKNFDVVMGNKDFKTTNSLWAVYSQQDKDSQNGYHKAAINLKTTLPSFNPDRSGVETVICKKEGGVKKITFDLKNKEAVEEVKKWPKKVMLLISHKWDCFGKKTTQFFTATDRVIHKSKLAATFAITRCNYPCHSNDYSVDVSWVEANNNTRRSLEERFGIPFPTINLSNKIGLNTLFDAKRRKSSRPNLQITDDGDIKLLCTNCFTRGEATLALKISGKIFPPKVNEAFITLNGNFLLNIDLSLEASIGKTFSVNDFTILSIPLSPFNIPGLFNAGPSIDLVASAEAKAEIAGTLEFGADLSLPNFNVKASFKGLPNIEQSGFKPIVKSHNPKADIEATANLSASLKPQIAFGISILNGRVLRQKVGFEVVGSLDNSITFGRKNRCKRRTQPRFKSTLGGDLGFFVDDESFPIVDFPTLTLLNKCLF</sequence>
<dbReference type="Proteomes" id="UP000247702">
    <property type="component" value="Unassembled WGS sequence"/>
</dbReference>
<dbReference type="OrthoDB" id="160645at2759"/>
<name>A0A2Z6SA33_9GLOM</name>
<feature type="signal peptide" evidence="1">
    <location>
        <begin position="1"/>
        <end position="20"/>
    </location>
</feature>
<keyword evidence="1" id="KW-0732">Signal</keyword>
<comment type="caution">
    <text evidence="3">The sequence shown here is derived from an EMBL/GenBank/DDBJ whole genome shotgun (WGS) entry which is preliminary data.</text>
</comment>
<evidence type="ECO:0000313" key="3">
    <source>
        <dbReference type="EMBL" id="GBC01319.1"/>
    </source>
</evidence>
<accession>A0A2Z6SA33</accession>
<proteinExistence type="predicted"/>